<name>A0A9W7DQE0_9STRA</name>
<dbReference type="AlphaFoldDB" id="A0A9W7DQE0"/>
<dbReference type="Pfam" id="PF10294">
    <property type="entry name" value="Methyltransf_16"/>
    <property type="match status" value="1"/>
</dbReference>
<evidence type="ECO:0000313" key="2">
    <source>
        <dbReference type="EMBL" id="GMH50510.1"/>
    </source>
</evidence>
<reference evidence="2" key="1">
    <citation type="submission" date="2022-07" db="EMBL/GenBank/DDBJ databases">
        <title>Genome analysis of Parmales, a sister group of diatoms, reveals the evolutionary specialization of diatoms from phago-mixotrophs to photoautotrophs.</title>
        <authorList>
            <person name="Ban H."/>
            <person name="Sato S."/>
            <person name="Yoshikawa S."/>
            <person name="Kazumasa Y."/>
            <person name="Nakamura Y."/>
            <person name="Ichinomiya M."/>
            <person name="Saitoh K."/>
            <person name="Sato N."/>
            <person name="Blanc-Mathieu R."/>
            <person name="Endo H."/>
            <person name="Kuwata A."/>
            <person name="Ogata H."/>
        </authorList>
    </citation>
    <scope>NUCLEOTIDE SEQUENCE</scope>
</reference>
<dbReference type="Proteomes" id="UP001165082">
    <property type="component" value="Unassembled WGS sequence"/>
</dbReference>
<dbReference type="OrthoDB" id="46564at2759"/>
<feature type="compositionally biased region" description="Basic and acidic residues" evidence="1">
    <location>
        <begin position="303"/>
        <end position="316"/>
    </location>
</feature>
<dbReference type="InterPro" id="IPR029063">
    <property type="entry name" value="SAM-dependent_MTases_sf"/>
</dbReference>
<feature type="region of interest" description="Disordered" evidence="1">
    <location>
        <begin position="303"/>
        <end position="323"/>
    </location>
</feature>
<feature type="region of interest" description="Disordered" evidence="1">
    <location>
        <begin position="1"/>
        <end position="33"/>
    </location>
</feature>
<comment type="caution">
    <text evidence="2">The sequence shown here is derived from an EMBL/GenBank/DDBJ whole genome shotgun (WGS) entry which is preliminary data.</text>
</comment>
<keyword evidence="3" id="KW-1185">Reference proteome</keyword>
<proteinExistence type="predicted"/>
<gene>
    <name evidence="2" type="ORF">TrRE_jg12218</name>
</gene>
<evidence type="ECO:0000313" key="3">
    <source>
        <dbReference type="Proteomes" id="UP001165082"/>
    </source>
</evidence>
<evidence type="ECO:0000256" key="1">
    <source>
        <dbReference type="SAM" id="MobiDB-lite"/>
    </source>
</evidence>
<protein>
    <submittedName>
        <fullName evidence="2">Uncharacterized protein</fullName>
    </submittedName>
</protein>
<dbReference type="PANTHER" id="PTHR14614:SF109">
    <property type="entry name" value="RIBOSOMAL LYSINE N-METHYLTRANSFERASE 5"/>
    <property type="match status" value="1"/>
</dbReference>
<feature type="compositionally biased region" description="Polar residues" evidence="1">
    <location>
        <begin position="1"/>
        <end position="11"/>
    </location>
</feature>
<dbReference type="SUPFAM" id="SSF53335">
    <property type="entry name" value="S-adenosyl-L-methionine-dependent methyltransferases"/>
    <property type="match status" value="1"/>
</dbReference>
<feature type="compositionally biased region" description="Acidic residues" evidence="1">
    <location>
        <begin position="53"/>
        <end position="79"/>
    </location>
</feature>
<accession>A0A9W7DQE0</accession>
<feature type="region of interest" description="Disordered" evidence="1">
    <location>
        <begin position="53"/>
        <end position="80"/>
    </location>
</feature>
<dbReference type="EMBL" id="BRXZ01000674">
    <property type="protein sequence ID" value="GMH50510.1"/>
    <property type="molecule type" value="Genomic_DNA"/>
</dbReference>
<dbReference type="PANTHER" id="PTHR14614">
    <property type="entry name" value="HEPATOCELLULAR CARCINOMA-ASSOCIATED ANTIGEN"/>
    <property type="match status" value="1"/>
</dbReference>
<sequence>MASIITQSPINKNYDLEDAGEGNTHLTSSEGGVGGVVEGVVGRVGEVDCGEIDDGQVDVGEVDADVSDSDDSDSDDSDMDGLGFMFDNLQATKSSTYTLPMGRGEEITLSIEAIDDNPGACISGHYLWPASTLMAKHLVENRDVYGPYRRALEVGSGSGMGGIVTALIGKGEVVMTDHDHGVLKRCETNVGMTDKVGGEGQEEIKGRCKYEEVRWGNKEDIERIGGGGGGGGIDLVVGADVIYSSEIVGILYDTVGGIMEEEGTFLMAQSFVYDEDTEREIDKQCEKRGWKREVLFENWEEHVGEGDGDGERERGKIQTFKKG</sequence>
<dbReference type="Gene3D" id="3.40.50.150">
    <property type="entry name" value="Vaccinia Virus protein VP39"/>
    <property type="match status" value="1"/>
</dbReference>
<dbReference type="InterPro" id="IPR019410">
    <property type="entry name" value="Methyltransf_16"/>
</dbReference>
<organism evidence="2 3">
    <name type="scientific">Triparma retinervis</name>
    <dbReference type="NCBI Taxonomy" id="2557542"/>
    <lineage>
        <taxon>Eukaryota</taxon>
        <taxon>Sar</taxon>
        <taxon>Stramenopiles</taxon>
        <taxon>Ochrophyta</taxon>
        <taxon>Bolidophyceae</taxon>
        <taxon>Parmales</taxon>
        <taxon>Triparmaceae</taxon>
        <taxon>Triparma</taxon>
    </lineage>
</organism>